<dbReference type="InterPro" id="IPR013984">
    <property type="entry name" value="Ald_Fedxn_OxRdtase_dom2"/>
</dbReference>
<dbReference type="EMBL" id="SOBK01000003">
    <property type="protein sequence ID" value="TDT89992.1"/>
    <property type="molecule type" value="Genomic_DNA"/>
</dbReference>
<dbReference type="OrthoDB" id="9763894at2"/>
<comment type="similarity">
    <text evidence="2">Belongs to the AOR/FOR family.</text>
</comment>
<dbReference type="Gene3D" id="1.10.569.10">
    <property type="entry name" value="Aldehyde Ferredoxin Oxidoreductase Protein, subunit A, domain 2"/>
    <property type="match status" value="1"/>
</dbReference>
<dbReference type="InterPro" id="IPR051919">
    <property type="entry name" value="W-dependent_AOR"/>
</dbReference>
<dbReference type="InterPro" id="IPR036503">
    <property type="entry name" value="Ald_Fedxn_OxRdtase_N_sf"/>
</dbReference>
<reference evidence="11 13" key="2">
    <citation type="submission" date="2019-03" db="EMBL/GenBank/DDBJ databases">
        <title>Genomic Encyclopedia of Type Strains, Phase IV (KMG-IV): sequencing the most valuable type-strain genomes for metagenomic binning, comparative biology and taxonomic classification.</title>
        <authorList>
            <person name="Goeker M."/>
        </authorList>
    </citation>
    <scope>NUCLEOTIDE SEQUENCE [LARGE SCALE GENOMIC DNA]</scope>
    <source>
        <strain evidence="11 13">DSM 101483</strain>
    </source>
</reference>
<dbReference type="GO" id="GO:0046872">
    <property type="term" value="F:metal ion binding"/>
    <property type="evidence" value="ECO:0007669"/>
    <property type="project" value="UniProtKB-KW"/>
</dbReference>
<dbReference type="InterPro" id="IPR013985">
    <property type="entry name" value="Ald_Fedxn_OxRdtase_dom3"/>
</dbReference>
<evidence type="ECO:0000256" key="8">
    <source>
        <dbReference type="ARBA" id="ARBA00049934"/>
    </source>
</evidence>
<dbReference type="SMART" id="SM00790">
    <property type="entry name" value="AFOR_N"/>
    <property type="match status" value="1"/>
</dbReference>
<accession>A0A126QQ30</accession>
<dbReference type="PANTHER" id="PTHR30038:SF0">
    <property type="entry name" value="TUNGSTEN-CONTAINING ALDEHYDE FERREDOXIN OXIDOREDUCTASE"/>
    <property type="match status" value="1"/>
</dbReference>
<name>A0A126QQ30_9BACT</name>
<keyword evidence="6" id="KW-0408">Iron</keyword>
<protein>
    <submittedName>
        <fullName evidence="10">Aldehyde ferredoxin oxidoreductase</fullName>
    </submittedName>
    <submittedName>
        <fullName evidence="11">Aldehyde:ferredoxin oxidoreductase</fullName>
    </submittedName>
</protein>
<sequence length="575" mass="60585">MPQILRINCRTKEYSFEDAGEYAKLGGRALTSRVINKEVPATCHPLSAENKLVIATGLLGGSTAANSGRVSVGTKSPLTGGIKESNSGGLFAHKMPKMGLKAIILEDKPEEGAPFSTLFITDGKVEFRDASDIVGLDTYPGHEKLLAQYGDKLCAAMIGPAGETVRKTATIQFTDPYKRPARSAGRGGTGAVLGSKKIKAIVLDPEVNEKVGAVDADAFKEARTTWVSILKGHPVTAEGLPGFGTSVLVNVVNEAGALPTKNFRYGQCEHAADISGEKIAEVITARGGKTTEGCHTGCIIQCSQQYNNANGDYVTSGFEYETVWAFGANALIKDIDDIATLDRICDEKGMDTIEIGNTIAVAMDGGIIPWGDGKAAIELLNKVGTSDPLGMIIGNGVDFAGGAFGVERLPTVKGQSMPAYDPRAVKGVGVTYATTAMGADHTAGYGVTANILGVGGTVDGHKKEGNVELSKNLQVATAAIDSMGFCLFVAFAVLDSENGVQTMADLVQSWTGNSFSVDDLVALGAGAMKDEQEFNERAGFSKVDDKLPRFFETDPLPPHNVVWDYDENELQGAKV</sequence>
<dbReference type="Proteomes" id="UP000295506">
    <property type="component" value="Unassembled WGS sequence"/>
</dbReference>
<dbReference type="SUPFAM" id="SSF56228">
    <property type="entry name" value="Aldehyde ferredoxin oxidoreductase, N-terminal domain"/>
    <property type="match status" value="1"/>
</dbReference>
<evidence type="ECO:0000256" key="1">
    <source>
        <dbReference type="ARBA" id="ARBA00001966"/>
    </source>
</evidence>
<keyword evidence="4" id="KW-0479">Metal-binding</keyword>
<keyword evidence="5" id="KW-0560">Oxidoreductase</keyword>
<dbReference type="GO" id="GO:0051539">
    <property type="term" value="F:4 iron, 4 sulfur cluster binding"/>
    <property type="evidence" value="ECO:0007669"/>
    <property type="project" value="UniProtKB-KW"/>
</dbReference>
<dbReference type="KEGG" id="dej:AWY79_10895"/>
<keyword evidence="3" id="KW-0004">4Fe-4S</keyword>
<evidence type="ECO:0000259" key="9">
    <source>
        <dbReference type="SMART" id="SM00790"/>
    </source>
</evidence>
<keyword evidence="12" id="KW-1185">Reference proteome</keyword>
<evidence type="ECO:0000313" key="12">
    <source>
        <dbReference type="Proteomes" id="UP000055611"/>
    </source>
</evidence>
<gene>
    <name evidence="10" type="ORF">AWY79_10895</name>
    <name evidence="11" type="ORF">EDC59_103295</name>
</gene>
<dbReference type="Pfam" id="PF01314">
    <property type="entry name" value="AFOR_C"/>
    <property type="match status" value="1"/>
</dbReference>
<evidence type="ECO:0000313" key="11">
    <source>
        <dbReference type="EMBL" id="TDT89992.1"/>
    </source>
</evidence>
<dbReference type="GO" id="GO:0009055">
    <property type="term" value="F:electron transfer activity"/>
    <property type="evidence" value="ECO:0007669"/>
    <property type="project" value="InterPro"/>
</dbReference>
<dbReference type="Gene3D" id="1.10.599.10">
    <property type="entry name" value="Aldehyde Ferredoxin Oxidoreductase Protein, subunit A, domain 3"/>
    <property type="match status" value="1"/>
</dbReference>
<dbReference type="Gene3D" id="3.60.9.10">
    <property type="entry name" value="Aldehyde ferredoxin oxidoreductase, N-terminal domain"/>
    <property type="match status" value="1"/>
</dbReference>
<evidence type="ECO:0000313" key="10">
    <source>
        <dbReference type="EMBL" id="AMK11585.1"/>
    </source>
</evidence>
<dbReference type="Proteomes" id="UP000055611">
    <property type="component" value="Chromosome"/>
</dbReference>
<comment type="cofactor">
    <cofactor evidence="8">
        <name>tungstopterin</name>
        <dbReference type="ChEBI" id="CHEBI:30402"/>
    </cofactor>
</comment>
<proteinExistence type="inferred from homology"/>
<dbReference type="EMBL" id="CP014206">
    <property type="protein sequence ID" value="AMK11585.1"/>
    <property type="molecule type" value="Genomic_DNA"/>
</dbReference>
<comment type="cofactor">
    <cofactor evidence="1">
        <name>[4Fe-4S] cluster</name>
        <dbReference type="ChEBI" id="CHEBI:49883"/>
    </cofactor>
</comment>
<reference evidence="10 12" key="1">
    <citation type="journal article" date="2016" name="Front. Microbiol.">
        <title>Genome Sequence of the Piezophilic, Mesophilic Sulfate-Reducing Bacterium Desulfovibrio indicus J2T.</title>
        <authorList>
            <person name="Cao J."/>
            <person name="Maignien L."/>
            <person name="Shao Z."/>
            <person name="Alain K."/>
            <person name="Jebbar M."/>
        </authorList>
    </citation>
    <scope>NUCLEOTIDE SEQUENCE [LARGE SCALE GENOMIC DNA]</scope>
    <source>
        <strain evidence="10 12">J2</strain>
    </source>
</reference>
<dbReference type="Pfam" id="PF02730">
    <property type="entry name" value="AFOR_N"/>
    <property type="match status" value="1"/>
</dbReference>
<evidence type="ECO:0000256" key="3">
    <source>
        <dbReference type="ARBA" id="ARBA00022485"/>
    </source>
</evidence>
<evidence type="ECO:0000256" key="7">
    <source>
        <dbReference type="ARBA" id="ARBA00023014"/>
    </source>
</evidence>
<dbReference type="InterPro" id="IPR036021">
    <property type="entry name" value="Tungsten_al_ferr_oxy-like_C"/>
</dbReference>
<dbReference type="GO" id="GO:0016625">
    <property type="term" value="F:oxidoreductase activity, acting on the aldehyde or oxo group of donors, iron-sulfur protein as acceptor"/>
    <property type="evidence" value="ECO:0007669"/>
    <property type="project" value="InterPro"/>
</dbReference>
<dbReference type="InterPro" id="IPR001203">
    <property type="entry name" value="OxRdtase_Ald_Fedxn_C"/>
</dbReference>
<evidence type="ECO:0000256" key="6">
    <source>
        <dbReference type="ARBA" id="ARBA00023004"/>
    </source>
</evidence>
<evidence type="ECO:0000256" key="2">
    <source>
        <dbReference type="ARBA" id="ARBA00011032"/>
    </source>
</evidence>
<evidence type="ECO:0000256" key="5">
    <source>
        <dbReference type="ARBA" id="ARBA00023002"/>
    </source>
</evidence>
<dbReference type="InterPro" id="IPR013983">
    <property type="entry name" value="Ald_Fedxn_OxRdtase_N"/>
</dbReference>
<evidence type="ECO:0000256" key="4">
    <source>
        <dbReference type="ARBA" id="ARBA00022723"/>
    </source>
</evidence>
<dbReference type="PANTHER" id="PTHR30038">
    <property type="entry name" value="ALDEHYDE FERREDOXIN OXIDOREDUCTASE"/>
    <property type="match status" value="1"/>
</dbReference>
<organism evidence="11 13">
    <name type="scientific">Pseudodesulfovibrio indicus</name>
    <dbReference type="NCBI Taxonomy" id="1716143"/>
    <lineage>
        <taxon>Bacteria</taxon>
        <taxon>Pseudomonadati</taxon>
        <taxon>Thermodesulfobacteriota</taxon>
        <taxon>Desulfovibrionia</taxon>
        <taxon>Desulfovibrionales</taxon>
        <taxon>Desulfovibrionaceae</taxon>
    </lineage>
</organism>
<keyword evidence="7" id="KW-0411">Iron-sulfur</keyword>
<dbReference type="SUPFAM" id="SSF48310">
    <property type="entry name" value="Aldehyde ferredoxin oxidoreductase, C-terminal domains"/>
    <property type="match status" value="1"/>
</dbReference>
<dbReference type="RefSeq" id="WP_066803569.1">
    <property type="nucleotide sequence ID" value="NZ_CP014206.1"/>
</dbReference>
<feature type="domain" description="Aldehyde ferredoxin oxidoreductase N-terminal" evidence="9">
    <location>
        <begin position="1"/>
        <end position="207"/>
    </location>
</feature>
<evidence type="ECO:0000313" key="13">
    <source>
        <dbReference type="Proteomes" id="UP000295506"/>
    </source>
</evidence>
<dbReference type="AlphaFoldDB" id="A0A126QQ30"/>